<evidence type="ECO:0008006" key="7">
    <source>
        <dbReference type="Google" id="ProtNLM"/>
    </source>
</evidence>
<gene>
    <name evidence="1" type="ORF">ERS007681_04709</name>
    <name evidence="2" type="ORF">ERS007688_04615</name>
    <name evidence="3" type="ORF">ERS007703_05308</name>
</gene>
<dbReference type="AlphaFoldDB" id="A0A0U0U007"/>
<protein>
    <recommendedName>
        <fullName evidence="7">Transposase</fullName>
    </recommendedName>
</protein>
<evidence type="ECO:0000313" key="4">
    <source>
        <dbReference type="Proteomes" id="UP000038802"/>
    </source>
</evidence>
<proteinExistence type="predicted"/>
<dbReference type="Proteomes" id="UP000046947">
    <property type="component" value="Unassembled WGS sequence"/>
</dbReference>
<name>A0A0U0U007_MYCTX</name>
<sequence length="111" mass="12777">MQWSATQRLRRHPDRLVAGARKQLIGIAPHRVEIYERKRCIVVSERLLVTLQSALRIQPHRPVRTLLTSSHLMHAATLLNLANSYSRFSRPHPRIGNQSRRCVRSAVDLAN</sequence>
<dbReference type="EMBL" id="CFOE01001319">
    <property type="protein sequence ID" value="CFE49830.1"/>
    <property type="molecule type" value="Genomic_DNA"/>
</dbReference>
<accession>A0A0U0U007</accession>
<organism evidence="3 4">
    <name type="scientific">Mycobacterium tuberculosis</name>
    <dbReference type="NCBI Taxonomy" id="1773"/>
    <lineage>
        <taxon>Bacteria</taxon>
        <taxon>Bacillati</taxon>
        <taxon>Actinomycetota</taxon>
        <taxon>Actinomycetes</taxon>
        <taxon>Mycobacteriales</taxon>
        <taxon>Mycobacteriaceae</taxon>
        <taxon>Mycobacterium</taxon>
        <taxon>Mycobacterium tuberculosis complex</taxon>
    </lineage>
</organism>
<dbReference type="Proteomes" id="UP000038802">
    <property type="component" value="Unassembled WGS sequence"/>
</dbReference>
<evidence type="ECO:0000313" key="6">
    <source>
        <dbReference type="Proteomes" id="UP000048289"/>
    </source>
</evidence>
<dbReference type="EMBL" id="CSAE01001330">
    <property type="protein sequence ID" value="COX51730.1"/>
    <property type="molecule type" value="Genomic_DNA"/>
</dbReference>
<dbReference type="Proteomes" id="UP000048289">
    <property type="component" value="Unassembled WGS sequence"/>
</dbReference>
<evidence type="ECO:0000313" key="2">
    <source>
        <dbReference type="EMBL" id="CFE86876.1"/>
    </source>
</evidence>
<reference evidence="3" key="2">
    <citation type="submission" date="2015-03" db="EMBL/GenBank/DDBJ databases">
        <authorList>
            <person name="Murphy D."/>
        </authorList>
    </citation>
    <scope>NUCLEOTIDE SEQUENCE [LARGE SCALE GENOMIC DNA]</scope>
    <source>
        <strain evidence="3">K00500041</strain>
    </source>
</reference>
<evidence type="ECO:0000313" key="5">
    <source>
        <dbReference type="Proteomes" id="UP000046947"/>
    </source>
</evidence>
<evidence type="ECO:0000313" key="3">
    <source>
        <dbReference type="EMBL" id="COX51730.1"/>
    </source>
</evidence>
<dbReference type="EMBL" id="CFOH01001519">
    <property type="protein sequence ID" value="CFE86876.1"/>
    <property type="molecule type" value="Genomic_DNA"/>
</dbReference>
<evidence type="ECO:0000313" key="1">
    <source>
        <dbReference type="EMBL" id="CFE49830.1"/>
    </source>
</evidence>
<reference evidence="4 5" key="1">
    <citation type="submission" date="2015-03" db="EMBL/GenBank/DDBJ databases">
        <authorList>
            <consortium name="Pathogen Informatics"/>
        </authorList>
    </citation>
    <scope>NUCLEOTIDE SEQUENCE [LARGE SCALE GENOMIC DNA]</scope>
    <source>
        <strain evidence="1 6">G09901357</strain>
        <strain evidence="2 5">H09601792</strain>
        <strain evidence="4">K00500041</strain>
    </source>
</reference>